<evidence type="ECO:0000313" key="2">
    <source>
        <dbReference type="Proteomes" id="UP000663722"/>
    </source>
</evidence>
<evidence type="ECO:0000313" key="1">
    <source>
        <dbReference type="EMBL" id="QTA91729.1"/>
    </source>
</evidence>
<keyword evidence="2" id="KW-1185">Reference proteome</keyword>
<proteinExistence type="predicted"/>
<dbReference type="EMBL" id="CP061800">
    <property type="protein sequence ID" value="QTA91729.1"/>
    <property type="molecule type" value="Genomic_DNA"/>
</dbReference>
<gene>
    <name evidence="1" type="ORF">dnm_078030</name>
</gene>
<name>A0A975BU20_9BACT</name>
<organism evidence="1 2">
    <name type="scientific">Desulfonema magnum</name>
    <dbReference type="NCBI Taxonomy" id="45655"/>
    <lineage>
        <taxon>Bacteria</taxon>
        <taxon>Pseudomonadati</taxon>
        <taxon>Thermodesulfobacteriota</taxon>
        <taxon>Desulfobacteria</taxon>
        <taxon>Desulfobacterales</taxon>
        <taxon>Desulfococcaceae</taxon>
        <taxon>Desulfonema</taxon>
    </lineage>
</organism>
<sequence>MQFIRQIRPEHVRQYSLVSDIIAFDTLPACFAGNIRRYFGVMDNWIQNPSEQ</sequence>
<dbReference type="AlphaFoldDB" id="A0A975BU20"/>
<dbReference type="Proteomes" id="UP000663722">
    <property type="component" value="Chromosome"/>
</dbReference>
<protein>
    <submittedName>
        <fullName evidence="1">Uncharacterized protein</fullName>
    </submittedName>
</protein>
<reference evidence="1" key="1">
    <citation type="journal article" date="2021" name="Microb. Physiol.">
        <title>Proteogenomic Insights into the Physiology of Marine, Sulfate-Reducing, Filamentous Desulfonema limicola and Desulfonema magnum.</title>
        <authorList>
            <person name="Schnaars V."/>
            <person name="Wohlbrand L."/>
            <person name="Scheve S."/>
            <person name="Hinrichs C."/>
            <person name="Reinhardt R."/>
            <person name="Rabus R."/>
        </authorList>
    </citation>
    <scope>NUCLEOTIDE SEQUENCE</scope>
    <source>
        <strain evidence="1">4be13</strain>
    </source>
</reference>
<dbReference type="KEGG" id="dmm:dnm_078030"/>
<accession>A0A975BU20</accession>